<comment type="caution">
    <text evidence="2">The sequence shown here is derived from an EMBL/GenBank/DDBJ whole genome shotgun (WGS) entry which is preliminary data.</text>
</comment>
<feature type="transmembrane region" description="Helical" evidence="1">
    <location>
        <begin position="6"/>
        <end position="23"/>
    </location>
</feature>
<name>A0A3A1NI46_9FLAO</name>
<proteinExistence type="predicted"/>
<protein>
    <submittedName>
        <fullName evidence="2">Uncharacterized protein</fullName>
    </submittedName>
</protein>
<dbReference type="AlphaFoldDB" id="A0A3A1NI46"/>
<evidence type="ECO:0000313" key="2">
    <source>
        <dbReference type="EMBL" id="RIV43517.1"/>
    </source>
</evidence>
<gene>
    <name evidence="2" type="ORF">D2V05_13025</name>
</gene>
<sequence length="65" mass="8021">MLHIFYIFLIFNDLYPHIFAFQLRLKIISWVQIINKDLEFPFYTIYQVVSLKTLIFIMFWASISR</sequence>
<evidence type="ECO:0000256" key="1">
    <source>
        <dbReference type="SAM" id="Phobius"/>
    </source>
</evidence>
<reference evidence="2 3" key="1">
    <citation type="submission" date="2018-08" db="EMBL/GenBank/DDBJ databases">
        <title>Proposal of Muricauda 72 sp.nov. and Muricauda NH166 sp.nov., isolated from seawater.</title>
        <authorList>
            <person name="Cheng H."/>
            <person name="Wu Y.-H."/>
            <person name="Guo L.-L."/>
            <person name="Xu X.-W."/>
        </authorList>
    </citation>
    <scope>NUCLEOTIDE SEQUENCE [LARGE SCALE GENOMIC DNA]</scope>
    <source>
        <strain evidence="2 3">72</strain>
    </source>
</reference>
<keyword evidence="1" id="KW-0812">Transmembrane</keyword>
<feature type="transmembrane region" description="Helical" evidence="1">
    <location>
        <begin position="43"/>
        <end position="63"/>
    </location>
</feature>
<organism evidence="2 3">
    <name type="scientific">Flagellimonas pelagia</name>
    <dbReference type="NCBI Taxonomy" id="2306998"/>
    <lineage>
        <taxon>Bacteria</taxon>
        <taxon>Pseudomonadati</taxon>
        <taxon>Bacteroidota</taxon>
        <taxon>Flavobacteriia</taxon>
        <taxon>Flavobacteriales</taxon>
        <taxon>Flavobacteriaceae</taxon>
        <taxon>Flagellimonas</taxon>
    </lineage>
</organism>
<evidence type="ECO:0000313" key="3">
    <source>
        <dbReference type="Proteomes" id="UP000266691"/>
    </source>
</evidence>
<dbReference type="Proteomes" id="UP000266691">
    <property type="component" value="Unassembled WGS sequence"/>
</dbReference>
<keyword evidence="1" id="KW-0472">Membrane</keyword>
<keyword evidence="1" id="KW-1133">Transmembrane helix</keyword>
<accession>A0A3A1NI46</accession>
<dbReference type="EMBL" id="QXFI01000030">
    <property type="protein sequence ID" value="RIV43517.1"/>
    <property type="molecule type" value="Genomic_DNA"/>
</dbReference>